<dbReference type="InterPro" id="IPR049363">
    <property type="entry name" value="RMI1_N"/>
</dbReference>
<dbReference type="GO" id="GO:0000724">
    <property type="term" value="P:double-strand break repair via homologous recombination"/>
    <property type="evidence" value="ECO:0007669"/>
    <property type="project" value="TreeGrafter"/>
</dbReference>
<sequence length="590" mass="64806">MDPLRMSQAAQSWLTSTWHIQVPLPWLEACVQWIQDENRSTHMTQVQVNQQVFEQWLLCDLRDLSHPVLPPGASEALKTEVSGFYCLQMDSVVDISQPAYSQLQQWRRKDCSNDSVSAVTQATQRPWEVKPMRMLMLQLTDGVHNLEGMEYKPIPALNTSLRPGTKILLQGTVPCRLGVLLLKPENIKVLGGEVENLVERNSQGKVLCRLLGLPEDITEESAEQPVESQESDEDLTDEILLASLEVDDQVIVSVEASADSGYVSRREPDSGSRQDPSIQNNGSHLEAFTDSPQVVEIVDEDFDDIPFEELESEPLVNPSFSANAELSYVSLSSSTALSKSSSSNGMDQGYNLTKNDPKIYSRGAVPLMSPGSAKTGRGWRHHVAASDDVRVVSEEEMDSAESGTANNSSASVNASITVDTTCQLPGTGSSEVVTDCVPCSNMTAKDCDLRPFTYLSVLRAEKTSAVRLVRVKAFIVTLLGSLLSNTGNWQVKVTISDGSDYLDADLSDSVLVGLIGFSVSESKALKKDPEQRKKVAVGLQNCQKKLVDMCCLMTIEYDSVSSKAVVLSAEEVSVQDYRDLENRVKSRLRC</sequence>
<dbReference type="Pfam" id="PF21000">
    <property type="entry name" value="RMI1_N_N"/>
    <property type="match status" value="1"/>
</dbReference>
<dbReference type="PANTHER" id="PTHR14790">
    <property type="entry name" value="RECQ-MEDIATED GENOME INSTABILITY PROTEIN 1 RMI1"/>
    <property type="match status" value="1"/>
</dbReference>
<comment type="similarity">
    <text evidence="2">Belongs to the RMI1 family.</text>
</comment>
<dbReference type="Pfam" id="PF16099">
    <property type="entry name" value="RMI1_C"/>
    <property type="match status" value="1"/>
</dbReference>
<gene>
    <name evidence="12" type="primary">RMI1</name>
    <name evidence="11" type="ORF">Z043_120031</name>
</gene>
<feature type="domain" description="RecQ mediated genome instability protein 1 OB-fold" evidence="8">
    <location>
        <begin position="70"/>
        <end position="204"/>
    </location>
</feature>
<dbReference type="FunFam" id="2.40.50.770:FF:000002">
    <property type="entry name" value="recQ-mediated genome instability protein 1"/>
    <property type="match status" value="1"/>
</dbReference>
<evidence type="ECO:0000313" key="12">
    <source>
        <dbReference type="Ensembl" id="ENSSFOP00015014610.1"/>
    </source>
</evidence>
<dbReference type="GO" id="GO:0016604">
    <property type="term" value="C:nuclear body"/>
    <property type="evidence" value="ECO:0007669"/>
    <property type="project" value="TreeGrafter"/>
</dbReference>
<keyword evidence="4" id="KW-0235">DNA replication</keyword>
<comment type="subcellular location">
    <subcellularLocation>
        <location evidence="1">Nucleus</location>
    </subcellularLocation>
</comment>
<evidence type="ECO:0000259" key="8">
    <source>
        <dbReference type="Pfam" id="PF08585"/>
    </source>
</evidence>
<dbReference type="Gene3D" id="2.40.50.770">
    <property type="entry name" value="RecQ-mediated genome instability protein Rmi1, C-terminal domain"/>
    <property type="match status" value="1"/>
</dbReference>
<dbReference type="EMBL" id="JARO02009268">
    <property type="protein sequence ID" value="KPP61826.1"/>
    <property type="molecule type" value="Genomic_DNA"/>
</dbReference>
<dbReference type="GO" id="GO:0006260">
    <property type="term" value="P:DNA replication"/>
    <property type="evidence" value="ECO:0007669"/>
    <property type="project" value="UniProtKB-KW"/>
</dbReference>
<name>A0A0P7UQQ0_SCLFO</name>
<dbReference type="InterPro" id="IPR044881">
    <property type="entry name" value="RMI1_N_N_sf"/>
</dbReference>
<comment type="function">
    <text evidence="6">Essential component of the RMI complex, a complex that plays an important role in the processing of homologous recombination intermediates to limit DNA crossover formation in cells. Promotes TOP3A binding to double Holliday junctions (DHJ) and hence stimulates TOP3A-mediated dissolution. Required for BLM phosphorylation during mitosis. Within the BLM complex, required for BLM and TOP3A stability.</text>
</comment>
<dbReference type="OrthoDB" id="341511at2759"/>
<feature type="compositionally biased region" description="Polar residues" evidence="7">
    <location>
        <begin position="273"/>
        <end position="283"/>
    </location>
</feature>
<feature type="domain" description="RMI1 N-terminal" evidence="10">
    <location>
        <begin position="14"/>
        <end position="63"/>
    </location>
</feature>
<proteinExistence type="inferred from homology"/>
<feature type="region of interest" description="Disordered" evidence="7">
    <location>
        <begin position="261"/>
        <end position="291"/>
    </location>
</feature>
<evidence type="ECO:0000313" key="13">
    <source>
        <dbReference type="Proteomes" id="UP000034805"/>
    </source>
</evidence>
<dbReference type="GeneTree" id="ENSGT00940000161055"/>
<reference evidence="12 14" key="2">
    <citation type="submission" date="2019-04" db="EMBL/GenBank/DDBJ databases">
        <authorList>
            <consortium name="Wellcome Sanger Institute Data Sharing"/>
        </authorList>
    </citation>
    <scope>NUCLEOTIDE SEQUENCE [LARGE SCALE GENOMIC DNA]</scope>
</reference>
<dbReference type="FunFam" id="1.10.8.1020:FF:000001">
    <property type="entry name" value="RecQ-mediated genome instability protein 1"/>
    <property type="match status" value="1"/>
</dbReference>
<evidence type="ECO:0000313" key="11">
    <source>
        <dbReference type="EMBL" id="KPP61826.1"/>
    </source>
</evidence>
<evidence type="ECO:0000313" key="14">
    <source>
        <dbReference type="Proteomes" id="UP000694397"/>
    </source>
</evidence>
<reference evidence="11 13" key="1">
    <citation type="submission" date="2015-08" db="EMBL/GenBank/DDBJ databases">
        <title>The genome of the Asian arowana (Scleropages formosus).</title>
        <authorList>
            <person name="Tan M.H."/>
            <person name="Gan H.M."/>
            <person name="Croft L.J."/>
            <person name="Austin C.M."/>
        </authorList>
    </citation>
    <scope>NUCLEOTIDE SEQUENCE [LARGE SCALE GENOMIC DNA]</scope>
    <source>
        <strain evidence="11">Aro1</strain>
    </source>
</reference>
<dbReference type="Pfam" id="PF08585">
    <property type="entry name" value="RMI1_N_C"/>
    <property type="match status" value="1"/>
</dbReference>
<dbReference type="GO" id="GO:0000712">
    <property type="term" value="P:resolution of meiotic recombination intermediates"/>
    <property type="evidence" value="ECO:0007669"/>
    <property type="project" value="TreeGrafter"/>
</dbReference>
<dbReference type="SMART" id="SM01161">
    <property type="entry name" value="DUF1767"/>
    <property type="match status" value="1"/>
</dbReference>
<evidence type="ECO:0000259" key="10">
    <source>
        <dbReference type="Pfam" id="PF21000"/>
    </source>
</evidence>
<evidence type="ECO:0000256" key="4">
    <source>
        <dbReference type="ARBA" id="ARBA00022705"/>
    </source>
</evidence>
<dbReference type="InterPro" id="IPR013894">
    <property type="entry name" value="RMI1_OB"/>
</dbReference>
<evidence type="ECO:0000256" key="6">
    <source>
        <dbReference type="ARBA" id="ARBA00024977"/>
    </source>
</evidence>
<dbReference type="GO" id="GO:0000166">
    <property type="term" value="F:nucleotide binding"/>
    <property type="evidence" value="ECO:0007669"/>
    <property type="project" value="InterPro"/>
</dbReference>
<dbReference type="Ensembl" id="ENSSFOT00015014784.2">
    <property type="protein sequence ID" value="ENSSFOP00015014610.1"/>
    <property type="gene ID" value="ENSSFOG00015009426.2"/>
</dbReference>
<keyword evidence="14" id="KW-1185">Reference proteome</keyword>
<dbReference type="RefSeq" id="XP_018614510.1">
    <property type="nucleotide sequence ID" value="XM_018758994.1"/>
</dbReference>
<evidence type="ECO:0000259" key="9">
    <source>
        <dbReference type="Pfam" id="PF16099"/>
    </source>
</evidence>
<protein>
    <recommendedName>
        <fullName evidence="3">RecQ-mediated genome instability protein 1</fullName>
    </recommendedName>
</protein>
<dbReference type="Gene3D" id="2.40.50.510">
    <property type="match status" value="1"/>
</dbReference>
<dbReference type="GeneID" id="108938438"/>
<dbReference type="AlphaFoldDB" id="A0A0P7UQQ0"/>
<dbReference type="InterPro" id="IPR042470">
    <property type="entry name" value="RMI1_N_C_sf"/>
</dbReference>
<keyword evidence="5" id="KW-0539">Nucleus</keyword>
<evidence type="ECO:0000256" key="3">
    <source>
        <dbReference type="ARBA" id="ARBA00018987"/>
    </source>
</evidence>
<dbReference type="Proteomes" id="UP000034805">
    <property type="component" value="Unassembled WGS sequence"/>
</dbReference>
<evidence type="ECO:0000256" key="1">
    <source>
        <dbReference type="ARBA" id="ARBA00004123"/>
    </source>
</evidence>
<dbReference type="GO" id="GO:0031422">
    <property type="term" value="C:RecQ family helicase-topoisomerase III complex"/>
    <property type="evidence" value="ECO:0007669"/>
    <property type="project" value="TreeGrafter"/>
</dbReference>
<evidence type="ECO:0000256" key="5">
    <source>
        <dbReference type="ARBA" id="ARBA00023242"/>
    </source>
</evidence>
<accession>A0A0P7UQQ0</accession>
<organism evidence="11 13">
    <name type="scientific">Scleropages formosus</name>
    <name type="common">Asian bonytongue</name>
    <name type="synonym">Osteoglossum formosum</name>
    <dbReference type="NCBI Taxonomy" id="113540"/>
    <lineage>
        <taxon>Eukaryota</taxon>
        <taxon>Metazoa</taxon>
        <taxon>Chordata</taxon>
        <taxon>Craniata</taxon>
        <taxon>Vertebrata</taxon>
        <taxon>Euteleostomi</taxon>
        <taxon>Actinopterygii</taxon>
        <taxon>Neopterygii</taxon>
        <taxon>Teleostei</taxon>
        <taxon>Osteoglossocephala</taxon>
        <taxon>Osteoglossomorpha</taxon>
        <taxon>Osteoglossiformes</taxon>
        <taxon>Osteoglossidae</taxon>
        <taxon>Scleropages</taxon>
    </lineage>
</organism>
<reference evidence="12" key="3">
    <citation type="submission" date="2025-05" db="UniProtKB">
        <authorList>
            <consortium name="Ensembl"/>
        </authorList>
    </citation>
    <scope>IDENTIFICATION</scope>
</reference>
<dbReference type="PANTHER" id="PTHR14790:SF15">
    <property type="entry name" value="RECQ-MEDIATED GENOME INSTABILITY PROTEIN 1"/>
    <property type="match status" value="1"/>
</dbReference>
<feature type="domain" description="RecQ-mediated genome instability protein 1 C-terminal OB-fold" evidence="9">
    <location>
        <begin position="450"/>
        <end position="584"/>
    </location>
</feature>
<dbReference type="STRING" id="113540.ENSSFOP00015014610"/>
<evidence type="ECO:0000256" key="7">
    <source>
        <dbReference type="SAM" id="MobiDB-lite"/>
    </source>
</evidence>
<dbReference type="Proteomes" id="UP000694397">
    <property type="component" value="Chromosome 17"/>
</dbReference>
<evidence type="ECO:0000256" key="2">
    <source>
        <dbReference type="ARBA" id="ARBA00006395"/>
    </source>
</evidence>
<dbReference type="CTD" id="80010"/>
<dbReference type="InterPro" id="IPR032199">
    <property type="entry name" value="RMI1_C"/>
</dbReference>
<dbReference type="Gene3D" id="1.10.8.1020">
    <property type="entry name" value="RecQ-mediated genome instability protein 1, N-terminal domain"/>
    <property type="match status" value="1"/>
</dbReference>
<dbReference type="KEGG" id="sfm:108938438"/>